<evidence type="ECO:0000256" key="1">
    <source>
        <dbReference type="ARBA" id="ARBA00009005"/>
    </source>
</evidence>
<evidence type="ECO:0000259" key="2">
    <source>
        <dbReference type="Pfam" id="PF00656"/>
    </source>
</evidence>
<proteinExistence type="inferred from homology"/>
<dbReference type="Pfam" id="PF00656">
    <property type="entry name" value="Peptidase_C14"/>
    <property type="match status" value="2"/>
</dbReference>
<dbReference type="PANTHER" id="PTHR48104">
    <property type="entry name" value="METACASPASE-4"/>
    <property type="match status" value="1"/>
</dbReference>
<accession>A0A7S0YNU0</accession>
<dbReference type="GO" id="GO:0005737">
    <property type="term" value="C:cytoplasm"/>
    <property type="evidence" value="ECO:0007669"/>
    <property type="project" value="TreeGrafter"/>
</dbReference>
<dbReference type="Gene3D" id="3.40.50.12660">
    <property type="match status" value="2"/>
</dbReference>
<dbReference type="InterPro" id="IPR011600">
    <property type="entry name" value="Pept_C14_caspase"/>
</dbReference>
<comment type="similarity">
    <text evidence="1">Belongs to the peptidase C14B family.</text>
</comment>
<sequence length="391" mass="40859">MEDKDGDGVPDGVAMAQGAMGGLTGGGDGAKGPGGMAGLMALAGGAGGLAALAGSGGKPSMPKPDLNNPQEFASRAAQAVAADVRMFSGCKDEQTSADVYDVSSFGLPANTGPGGAGGACTNSIVLSLHKQPECTWTQLLQNMRQVLREKNFTQIPQLSSSRSLSLNSQFTVKNPAGNGRTKALYIGINYVGQQGELRGCHNDVEMMKTYIEGKQGFDPSNAKVLMDDGRHESPSHLNILQGFQWLVNGAQSGDSLFMHYSGHGGSMPDDNGDESDGRDETMCPVDYASAGQIRDDVIYEQLVAMLPDGCQLTVVMDCCHSGSILDLPYNFEASDNNLQAASSGAMPQSMPNPGFDFSKALKVAVKLFKMYQGGAGVQTILAAAAPMIREV</sequence>
<organism evidence="3">
    <name type="scientific">Hemiselmis tepida</name>
    <dbReference type="NCBI Taxonomy" id="464990"/>
    <lineage>
        <taxon>Eukaryota</taxon>
        <taxon>Cryptophyceae</taxon>
        <taxon>Cryptomonadales</taxon>
        <taxon>Hemiselmidaceae</taxon>
        <taxon>Hemiselmis</taxon>
    </lineage>
</organism>
<dbReference type="GO" id="GO:0004197">
    <property type="term" value="F:cysteine-type endopeptidase activity"/>
    <property type="evidence" value="ECO:0007669"/>
    <property type="project" value="InterPro"/>
</dbReference>
<feature type="domain" description="Peptidase C14 caspase" evidence="2">
    <location>
        <begin position="181"/>
        <end position="333"/>
    </location>
</feature>
<dbReference type="GO" id="GO:0006508">
    <property type="term" value="P:proteolysis"/>
    <property type="evidence" value="ECO:0007669"/>
    <property type="project" value="InterPro"/>
</dbReference>
<dbReference type="EMBL" id="HBFN01007247">
    <property type="protein sequence ID" value="CAD8785857.1"/>
    <property type="molecule type" value="Transcribed_RNA"/>
</dbReference>
<evidence type="ECO:0000313" key="3">
    <source>
        <dbReference type="EMBL" id="CAD8785857.1"/>
    </source>
</evidence>
<reference evidence="3" key="1">
    <citation type="submission" date="2021-01" db="EMBL/GenBank/DDBJ databases">
        <authorList>
            <person name="Corre E."/>
            <person name="Pelletier E."/>
            <person name="Niang G."/>
            <person name="Scheremetjew M."/>
            <person name="Finn R."/>
            <person name="Kale V."/>
            <person name="Holt S."/>
            <person name="Cochrane G."/>
            <person name="Meng A."/>
            <person name="Brown T."/>
            <person name="Cohen L."/>
        </authorList>
    </citation>
    <scope>NUCLEOTIDE SEQUENCE</scope>
    <source>
        <strain evidence="3">CCMP443</strain>
    </source>
</reference>
<protein>
    <recommendedName>
        <fullName evidence="2">Peptidase C14 caspase domain-containing protein</fullName>
    </recommendedName>
</protein>
<dbReference type="AlphaFoldDB" id="A0A7S0YNU0"/>
<name>A0A7S0YNU0_9CRYP</name>
<dbReference type="PANTHER" id="PTHR48104:SF30">
    <property type="entry name" value="METACASPASE-1"/>
    <property type="match status" value="1"/>
</dbReference>
<gene>
    <name evidence="3" type="ORF">HTEP1355_LOCUS4225</name>
</gene>
<feature type="domain" description="Peptidase C14 caspase" evidence="2">
    <location>
        <begin position="71"/>
        <end position="161"/>
    </location>
</feature>
<dbReference type="InterPro" id="IPR050452">
    <property type="entry name" value="Metacaspase"/>
</dbReference>